<dbReference type="SMART" id="SM00345">
    <property type="entry name" value="HTH_GNTR"/>
    <property type="match status" value="1"/>
</dbReference>
<dbReference type="Pfam" id="PF07729">
    <property type="entry name" value="FCD"/>
    <property type="match status" value="1"/>
</dbReference>
<accession>A0A427WVU1</accession>
<dbReference type="InterPro" id="IPR036390">
    <property type="entry name" value="WH_DNA-bd_sf"/>
</dbReference>
<dbReference type="PANTHER" id="PTHR43537">
    <property type="entry name" value="TRANSCRIPTIONAL REGULATOR, GNTR FAMILY"/>
    <property type="match status" value="1"/>
</dbReference>
<gene>
    <name evidence="6" type="ORF">AAIK43_24610</name>
    <name evidence="5" type="ORF">FOC81_30675</name>
</gene>
<reference evidence="6 8" key="2">
    <citation type="submission" date="2024-05" db="EMBL/GenBank/DDBJ databases">
        <title>Achromobacter denitrificans. BP1, complete genome.</title>
        <authorList>
            <person name="Zhang B."/>
        </authorList>
    </citation>
    <scope>NUCLEOTIDE SEQUENCE [LARGE SCALE GENOMIC DNA]</scope>
    <source>
        <strain evidence="6 8">BP1</strain>
    </source>
</reference>
<dbReference type="EMBL" id="CP154792">
    <property type="protein sequence ID" value="XAN14549.1"/>
    <property type="molecule type" value="Genomic_DNA"/>
</dbReference>
<keyword evidence="2" id="KW-0238">DNA-binding</keyword>
<dbReference type="Proteomes" id="UP001446337">
    <property type="component" value="Chromosome"/>
</dbReference>
<dbReference type="GeneID" id="92843755"/>
<dbReference type="Pfam" id="PF00392">
    <property type="entry name" value="GntR"/>
    <property type="match status" value="1"/>
</dbReference>
<protein>
    <submittedName>
        <fullName evidence="5">GntR family transcriptional regulator</fullName>
    </submittedName>
</protein>
<reference evidence="5 7" key="1">
    <citation type="submission" date="2020-05" db="EMBL/GenBank/DDBJ databases">
        <title>FDA dAtabase for Regulatory Grade micrObial Sequences (FDA-ARGOS): Supporting development and validation of Infectious Disease Dx tests.</title>
        <authorList>
            <person name="Sproer C."/>
            <person name="Gronow S."/>
            <person name="Severitt S."/>
            <person name="Schroder I."/>
            <person name="Tallon L."/>
            <person name="Sadzewicz L."/>
            <person name="Zhao X."/>
            <person name="Vavikolanu K."/>
            <person name="Mehta A."/>
            <person name="Aluvathingal J."/>
            <person name="Nadendla S."/>
            <person name="Myers T."/>
            <person name="Yan Y."/>
            <person name="Sichtig H."/>
        </authorList>
    </citation>
    <scope>NUCLEOTIDE SEQUENCE [LARGE SCALE GENOMIC DNA]</scope>
    <source>
        <strain evidence="5 7">FDAARGOS_787</strain>
    </source>
</reference>
<keyword evidence="1" id="KW-0805">Transcription regulation</keyword>
<dbReference type="InterPro" id="IPR011711">
    <property type="entry name" value="GntR_C"/>
</dbReference>
<dbReference type="EMBL" id="CP054569">
    <property type="protein sequence ID" value="QKQ50851.1"/>
    <property type="molecule type" value="Genomic_DNA"/>
</dbReference>
<dbReference type="PANTHER" id="PTHR43537:SF39">
    <property type="entry name" value="HTH-TYPE TRANSCRIPTIONAL REGULATOR MCBR"/>
    <property type="match status" value="1"/>
</dbReference>
<dbReference type="RefSeq" id="WP_062683719.1">
    <property type="nucleotide sequence ID" value="NZ_BLWG01000422.1"/>
</dbReference>
<dbReference type="SUPFAM" id="SSF48008">
    <property type="entry name" value="GntR ligand-binding domain-like"/>
    <property type="match status" value="1"/>
</dbReference>
<evidence type="ECO:0000256" key="2">
    <source>
        <dbReference type="ARBA" id="ARBA00023125"/>
    </source>
</evidence>
<dbReference type="GO" id="GO:0003677">
    <property type="term" value="F:DNA binding"/>
    <property type="evidence" value="ECO:0007669"/>
    <property type="project" value="UniProtKB-KW"/>
</dbReference>
<dbReference type="InterPro" id="IPR036388">
    <property type="entry name" value="WH-like_DNA-bd_sf"/>
</dbReference>
<evidence type="ECO:0000256" key="1">
    <source>
        <dbReference type="ARBA" id="ARBA00023015"/>
    </source>
</evidence>
<keyword evidence="3" id="KW-0804">Transcription</keyword>
<sequence>MDNSILEGLLNKQERITVADQIYQKTRQLLMSGAVPPGEKVTLRGLAAVLNTSPMPVREAVNKLVAEGALEMLPSRGLRVPKPSLPKFREIVRIRCCVEGFAAAEATKIMTDATMARIRQYADEFDKLGHKPRIDTLKTIEANRNLHFTLYEAAGMPLLVSMIENIWLQIAPLFSLSMGSKDRKSESWESFSHHAALLDALERRDAEGARAAIVADISDAALYIEKTGNLAET</sequence>
<feature type="domain" description="HTH gntR-type" evidence="4">
    <location>
        <begin position="16"/>
        <end position="83"/>
    </location>
</feature>
<dbReference type="STRING" id="32002.BVK87_03350"/>
<name>A0A427WVU1_ACHDE</name>
<dbReference type="InterPro" id="IPR000524">
    <property type="entry name" value="Tscrpt_reg_HTH_GntR"/>
</dbReference>
<organism evidence="5 7">
    <name type="scientific">Achromobacter denitrificans</name>
    <name type="common">Alcaligenes denitrificans</name>
    <dbReference type="NCBI Taxonomy" id="32002"/>
    <lineage>
        <taxon>Bacteria</taxon>
        <taxon>Pseudomonadati</taxon>
        <taxon>Pseudomonadota</taxon>
        <taxon>Betaproteobacteria</taxon>
        <taxon>Burkholderiales</taxon>
        <taxon>Alcaligenaceae</taxon>
        <taxon>Achromobacter</taxon>
    </lineage>
</organism>
<evidence type="ECO:0000256" key="3">
    <source>
        <dbReference type="ARBA" id="ARBA00023163"/>
    </source>
</evidence>
<dbReference type="SMART" id="SM00895">
    <property type="entry name" value="FCD"/>
    <property type="match status" value="1"/>
</dbReference>
<evidence type="ECO:0000313" key="5">
    <source>
        <dbReference type="EMBL" id="QKQ50851.1"/>
    </source>
</evidence>
<evidence type="ECO:0000313" key="7">
    <source>
        <dbReference type="Proteomes" id="UP000509782"/>
    </source>
</evidence>
<proteinExistence type="predicted"/>
<dbReference type="AlphaFoldDB" id="A0A427WVU1"/>
<dbReference type="Gene3D" id="1.20.120.530">
    <property type="entry name" value="GntR ligand-binding domain-like"/>
    <property type="match status" value="1"/>
</dbReference>
<evidence type="ECO:0000313" key="8">
    <source>
        <dbReference type="Proteomes" id="UP001446337"/>
    </source>
</evidence>
<dbReference type="Proteomes" id="UP000509782">
    <property type="component" value="Chromosome"/>
</dbReference>
<dbReference type="Gene3D" id="1.10.10.10">
    <property type="entry name" value="Winged helix-like DNA-binding domain superfamily/Winged helix DNA-binding domain"/>
    <property type="match status" value="1"/>
</dbReference>
<dbReference type="SUPFAM" id="SSF46785">
    <property type="entry name" value="Winged helix' DNA-binding domain"/>
    <property type="match status" value="1"/>
</dbReference>
<keyword evidence="8" id="KW-1185">Reference proteome</keyword>
<dbReference type="OrthoDB" id="7003764at2"/>
<evidence type="ECO:0000313" key="6">
    <source>
        <dbReference type="EMBL" id="XAN14549.1"/>
    </source>
</evidence>
<dbReference type="GO" id="GO:0003700">
    <property type="term" value="F:DNA-binding transcription factor activity"/>
    <property type="evidence" value="ECO:0007669"/>
    <property type="project" value="InterPro"/>
</dbReference>
<dbReference type="InterPro" id="IPR008920">
    <property type="entry name" value="TF_FadR/GntR_C"/>
</dbReference>
<evidence type="ECO:0000259" key="4">
    <source>
        <dbReference type="PROSITE" id="PS50949"/>
    </source>
</evidence>
<dbReference type="PROSITE" id="PS50949">
    <property type="entry name" value="HTH_GNTR"/>
    <property type="match status" value="1"/>
</dbReference>